<dbReference type="EMBL" id="ML004445">
    <property type="protein sequence ID" value="RKP31171.1"/>
    <property type="molecule type" value="Genomic_DNA"/>
</dbReference>
<name>A0A4P9ZG07_9ASCO</name>
<gene>
    <name evidence="1" type="ORF">METBISCDRAFT_22604</name>
</gene>
<proteinExistence type="predicted"/>
<sequence>MSQLKRRRSAFLTAFASRRLLRLSEPERDMPVVKHISLMPKVVPAAKSKQSLISSISSTEILLAYSAHGSVIRKSEISSEFSDYGANYLDNKSRIPRAANFDNLCSFVDSKDTVVADDAVPHVDDVQELQTQCARLYSPDEDLQLRFVDNAFFMTFYLGEADRANKTHIRHWDDLDIEEMLKGSYTLRKEGDEMA</sequence>
<evidence type="ECO:0000313" key="2">
    <source>
        <dbReference type="Proteomes" id="UP000268321"/>
    </source>
</evidence>
<evidence type="ECO:0000313" key="1">
    <source>
        <dbReference type="EMBL" id="RKP31171.1"/>
    </source>
</evidence>
<keyword evidence="2" id="KW-1185">Reference proteome</keyword>
<protein>
    <submittedName>
        <fullName evidence="1">Uncharacterized protein</fullName>
    </submittedName>
</protein>
<dbReference type="AlphaFoldDB" id="A0A4P9ZG07"/>
<dbReference type="Proteomes" id="UP000268321">
    <property type="component" value="Unassembled WGS sequence"/>
</dbReference>
<accession>A0A4P9ZG07</accession>
<reference evidence="2" key="1">
    <citation type="journal article" date="2018" name="Nat. Microbiol.">
        <title>Leveraging single-cell genomics to expand the fungal tree of life.</title>
        <authorList>
            <person name="Ahrendt S.R."/>
            <person name="Quandt C.A."/>
            <person name="Ciobanu D."/>
            <person name="Clum A."/>
            <person name="Salamov A."/>
            <person name="Andreopoulos B."/>
            <person name="Cheng J.F."/>
            <person name="Woyke T."/>
            <person name="Pelin A."/>
            <person name="Henrissat B."/>
            <person name="Reynolds N.K."/>
            <person name="Benny G.L."/>
            <person name="Smith M.E."/>
            <person name="James T.Y."/>
            <person name="Grigoriev I.V."/>
        </authorList>
    </citation>
    <scope>NUCLEOTIDE SEQUENCE [LARGE SCALE GENOMIC DNA]</scope>
    <source>
        <strain evidence="2">Baker2002</strain>
    </source>
</reference>
<organism evidence="1 2">
    <name type="scientific">Metschnikowia bicuspidata</name>
    <dbReference type="NCBI Taxonomy" id="27322"/>
    <lineage>
        <taxon>Eukaryota</taxon>
        <taxon>Fungi</taxon>
        <taxon>Dikarya</taxon>
        <taxon>Ascomycota</taxon>
        <taxon>Saccharomycotina</taxon>
        <taxon>Pichiomycetes</taxon>
        <taxon>Metschnikowiaceae</taxon>
        <taxon>Metschnikowia</taxon>
    </lineage>
</organism>